<protein>
    <submittedName>
        <fullName evidence="2">Uncharacterized protein</fullName>
    </submittedName>
</protein>
<dbReference type="KEGG" id="bhl:Bache_1400"/>
<name>E6SV23_BACT6</name>
<dbReference type="PATRIC" id="fig|693979.3.peg.1482"/>
<evidence type="ECO:0000256" key="1">
    <source>
        <dbReference type="SAM" id="Phobius"/>
    </source>
</evidence>
<gene>
    <name evidence="2" type="ordered locus">Bache_1400</name>
</gene>
<reference evidence="2 3" key="2">
    <citation type="journal article" date="2011" name="Stand. Genomic Sci.">
        <title>Complete genome sequence of Bacteroides helcogenes type strain (P 36-108).</title>
        <authorList>
            <person name="Pati A."/>
            <person name="Gronow S."/>
            <person name="Zeytun A."/>
            <person name="Lapidus A."/>
            <person name="Nolan M."/>
            <person name="Hammon N."/>
            <person name="Deshpande S."/>
            <person name="Cheng J.F."/>
            <person name="Tapia R."/>
            <person name="Han C."/>
            <person name="Goodwin L."/>
            <person name="Pitluck S."/>
            <person name="Liolios K."/>
            <person name="Pagani I."/>
            <person name="Ivanova N."/>
            <person name="Mavromatis K."/>
            <person name="Chen A."/>
            <person name="Palaniappan K."/>
            <person name="Land M."/>
            <person name="Hauser L."/>
            <person name="Chang Y.J."/>
            <person name="Jeffries C.D."/>
            <person name="Detter J.C."/>
            <person name="Brambilla E."/>
            <person name="Rohde M."/>
            <person name="Goker M."/>
            <person name="Woyke T."/>
            <person name="Bristow J."/>
            <person name="Eisen J.A."/>
            <person name="Markowitz V."/>
            <person name="Hugenholtz P."/>
            <person name="Kyrpides N.C."/>
            <person name="Klenk H.P."/>
            <person name="Lucas S."/>
        </authorList>
    </citation>
    <scope>NUCLEOTIDE SEQUENCE [LARGE SCALE GENOMIC DNA]</scope>
    <source>
        <strain evidence="3">ATCC 35417 / DSM 20613 / JCM 6297 / CCUG 15421 / P 36-108</strain>
    </source>
</reference>
<accession>E6SV23</accession>
<dbReference type="EMBL" id="CP002352">
    <property type="protein sequence ID" value="ADV43405.1"/>
    <property type="molecule type" value="Genomic_DNA"/>
</dbReference>
<sequence>MEQNKKGICLPANIVVLVALAVLVCIGDLAFGLAEYCQAEELHIDRIVLRSLGILGWGTVEWYLADGLWEYYKKKRETNL</sequence>
<dbReference type="AlphaFoldDB" id="E6SV23"/>
<organism evidence="2 3">
    <name type="scientific">Bacteroides helcogenes (strain ATCC 35417 / DSM 20613 / JCM 6297 / CCUG 15421 / P 36-108)</name>
    <dbReference type="NCBI Taxonomy" id="693979"/>
    <lineage>
        <taxon>Bacteria</taxon>
        <taxon>Pseudomonadati</taxon>
        <taxon>Bacteroidota</taxon>
        <taxon>Bacteroidia</taxon>
        <taxon>Bacteroidales</taxon>
        <taxon>Bacteroidaceae</taxon>
        <taxon>Bacteroides</taxon>
    </lineage>
</organism>
<feature type="transmembrane region" description="Helical" evidence="1">
    <location>
        <begin position="12"/>
        <end position="34"/>
    </location>
</feature>
<evidence type="ECO:0000313" key="3">
    <source>
        <dbReference type="Proteomes" id="UP000008630"/>
    </source>
</evidence>
<keyword evidence="1" id="KW-0472">Membrane</keyword>
<dbReference type="STRING" id="693979.Bache_1400"/>
<keyword evidence="1" id="KW-1133">Transmembrane helix</keyword>
<dbReference type="HOGENOM" id="CLU_2582320_0_0_10"/>
<keyword evidence="3" id="KW-1185">Reference proteome</keyword>
<keyword evidence="1" id="KW-0812">Transmembrane</keyword>
<dbReference type="RefSeq" id="WP_013546999.1">
    <property type="nucleotide sequence ID" value="NC_014933.1"/>
</dbReference>
<feature type="transmembrane region" description="Helical" evidence="1">
    <location>
        <begin position="54"/>
        <end position="72"/>
    </location>
</feature>
<evidence type="ECO:0000313" key="2">
    <source>
        <dbReference type="EMBL" id="ADV43405.1"/>
    </source>
</evidence>
<proteinExistence type="predicted"/>
<reference key="1">
    <citation type="submission" date="2010-11" db="EMBL/GenBank/DDBJ databases">
        <title>The complete genome of Bacteroides helcogenes P 36-108.</title>
        <authorList>
            <consortium name="US DOE Joint Genome Institute (JGI-PGF)"/>
            <person name="Lucas S."/>
            <person name="Copeland A."/>
            <person name="Lapidus A."/>
            <person name="Bruce D."/>
            <person name="Goodwin L."/>
            <person name="Pitluck S."/>
            <person name="Kyrpides N."/>
            <person name="Mavromatis K."/>
            <person name="Ivanova N."/>
            <person name="Zeytun A."/>
            <person name="Brettin T."/>
            <person name="Detter J.C."/>
            <person name="Tapia R."/>
            <person name="Han C."/>
            <person name="Land M."/>
            <person name="Hauser L."/>
            <person name="Markowitz V."/>
            <person name="Cheng J.-F."/>
            <person name="Hugenholtz P."/>
            <person name="Woyke T."/>
            <person name="Wu D."/>
            <person name="Gronow S."/>
            <person name="Wellnitz S."/>
            <person name="Brambilla E."/>
            <person name="Klenk H.-P."/>
            <person name="Eisen J.A."/>
        </authorList>
    </citation>
    <scope>NUCLEOTIDE SEQUENCE</scope>
    <source>
        <strain>P 36-108</strain>
    </source>
</reference>
<dbReference type="Proteomes" id="UP000008630">
    <property type="component" value="Chromosome"/>
</dbReference>